<comment type="similarity">
    <text evidence="1">Belongs to the thymidylate synthase ThyX family.</text>
</comment>
<dbReference type="Pfam" id="PF02511">
    <property type="entry name" value="Thy1"/>
    <property type="match status" value="1"/>
</dbReference>
<feature type="binding site" evidence="1">
    <location>
        <position position="181"/>
    </location>
    <ligand>
        <name>FAD</name>
        <dbReference type="ChEBI" id="CHEBI:57692"/>
        <note>ligand shared between neighboring subunits</note>
    </ligand>
</feature>
<dbReference type="PANTHER" id="PTHR34934:SF1">
    <property type="entry name" value="FLAVIN-DEPENDENT THYMIDYLATE SYNTHASE"/>
    <property type="match status" value="1"/>
</dbReference>
<feature type="binding site" evidence="1">
    <location>
        <begin position="81"/>
        <end position="84"/>
    </location>
    <ligand>
        <name>dUMP</name>
        <dbReference type="ChEBI" id="CHEBI:246422"/>
        <note>ligand shared between dimeric partners</note>
    </ligand>
</feature>
<comment type="function">
    <text evidence="1">Catalyzes the reductive methylation of 2'-deoxyuridine-5'-monophosphate (dUMP) to 2'-deoxythymidine-5'-monophosphate (dTMP) while utilizing 5,10-methylenetetrahydrofolate (mTHF) as the methyl donor, and NADPH and FADH(2) as the reductant.</text>
</comment>
<name>A0A9D3AWG5_9FIRM</name>
<feature type="binding site" evidence="1">
    <location>
        <begin position="84"/>
        <end position="86"/>
    </location>
    <ligand>
        <name>FAD</name>
        <dbReference type="ChEBI" id="CHEBI:57692"/>
        <note>ligand shared between neighboring subunits</note>
    </ligand>
</feature>
<dbReference type="GO" id="GO:0004799">
    <property type="term" value="F:thymidylate synthase activity"/>
    <property type="evidence" value="ECO:0007669"/>
    <property type="project" value="TreeGrafter"/>
</dbReference>
<dbReference type="GO" id="GO:0050660">
    <property type="term" value="F:flavin adenine dinucleotide binding"/>
    <property type="evidence" value="ECO:0007669"/>
    <property type="project" value="UniProtKB-UniRule"/>
</dbReference>
<comment type="subunit">
    <text evidence="1">Homotetramer.</text>
</comment>
<dbReference type="PANTHER" id="PTHR34934">
    <property type="entry name" value="FLAVIN-DEPENDENT THYMIDYLATE SYNTHASE"/>
    <property type="match status" value="1"/>
</dbReference>
<dbReference type="GO" id="GO:0006231">
    <property type="term" value="P:dTMP biosynthetic process"/>
    <property type="evidence" value="ECO:0007669"/>
    <property type="project" value="UniProtKB-UniRule"/>
</dbReference>
<feature type="active site" description="Involved in ionization of N3 of dUMP, leading to its activation" evidence="1">
    <location>
        <position position="186"/>
    </location>
</feature>
<keyword evidence="3" id="KW-1185">Reference proteome</keyword>
<comment type="cofactor">
    <cofactor evidence="1">
        <name>FAD</name>
        <dbReference type="ChEBI" id="CHEBI:57692"/>
    </cofactor>
    <text evidence="1">Binds 4 FAD per tetramer. Each FAD binding site is formed by three monomers.</text>
</comment>
<dbReference type="EMBL" id="LSRS01000010">
    <property type="protein sequence ID" value="KAF1083772.1"/>
    <property type="molecule type" value="Genomic_DNA"/>
</dbReference>
<comment type="caution">
    <text evidence="1">Lacks conserved residue(s) required for the propagation of feature annotation.</text>
</comment>
<dbReference type="GO" id="GO:0070402">
    <property type="term" value="F:NADPH binding"/>
    <property type="evidence" value="ECO:0007669"/>
    <property type="project" value="TreeGrafter"/>
</dbReference>
<dbReference type="CDD" id="cd20175">
    <property type="entry name" value="ThyX"/>
    <property type="match status" value="1"/>
</dbReference>
<evidence type="ECO:0000256" key="1">
    <source>
        <dbReference type="HAMAP-Rule" id="MF_01408"/>
    </source>
</evidence>
<accession>A0A9D3AWG5</accession>
<keyword evidence="1" id="KW-0521">NADP</keyword>
<dbReference type="EC" id="2.1.1.148" evidence="1"/>
<gene>
    <name evidence="1 2" type="primary">thyX</name>
    <name evidence="2" type="ORF">SPSYN_03043</name>
</gene>
<dbReference type="Proteomes" id="UP000798488">
    <property type="component" value="Unassembled WGS sequence"/>
</dbReference>
<dbReference type="AlphaFoldDB" id="A0A9D3AWG5"/>
<keyword evidence="1" id="KW-0285">Flavoprotein</keyword>
<dbReference type="OrthoDB" id="9780625at2"/>
<organism evidence="2 3">
    <name type="scientific">Sporotomaculum syntrophicum</name>
    <dbReference type="NCBI Taxonomy" id="182264"/>
    <lineage>
        <taxon>Bacteria</taxon>
        <taxon>Bacillati</taxon>
        <taxon>Bacillota</taxon>
        <taxon>Clostridia</taxon>
        <taxon>Eubacteriales</taxon>
        <taxon>Desulfallaceae</taxon>
        <taxon>Sporotomaculum</taxon>
    </lineage>
</organism>
<comment type="caution">
    <text evidence="2">The sequence shown here is derived from an EMBL/GenBank/DDBJ whole genome shotgun (WGS) entry which is preliminary data.</text>
</comment>
<dbReference type="PROSITE" id="PS51331">
    <property type="entry name" value="THYX"/>
    <property type="match status" value="1"/>
</dbReference>
<feature type="binding site" description="in other chain" evidence="1">
    <location>
        <position position="159"/>
    </location>
    <ligand>
        <name>dUMP</name>
        <dbReference type="ChEBI" id="CHEBI:246422"/>
        <note>ligand shared between dimeric partners</note>
    </ligand>
</feature>
<keyword evidence="1 2" id="KW-0489">Methyltransferase</keyword>
<dbReference type="Gene3D" id="3.30.1360.170">
    <property type="match status" value="1"/>
</dbReference>
<dbReference type="InterPro" id="IPR036098">
    <property type="entry name" value="Thymidylate_synthase_ThyX_sf"/>
</dbReference>
<dbReference type="GO" id="GO:0006235">
    <property type="term" value="P:dTTP biosynthetic process"/>
    <property type="evidence" value="ECO:0007669"/>
    <property type="project" value="UniProtKB-UniRule"/>
</dbReference>
<proteinExistence type="inferred from homology"/>
<evidence type="ECO:0000313" key="2">
    <source>
        <dbReference type="EMBL" id="KAF1083772.1"/>
    </source>
</evidence>
<dbReference type="InterPro" id="IPR003669">
    <property type="entry name" value="Thymidylate_synthase_ThyX"/>
</dbReference>
<keyword evidence="1" id="KW-0274">FAD</keyword>
<keyword evidence="1" id="KW-0545">Nucleotide biosynthesis</keyword>
<feature type="binding site" evidence="1">
    <location>
        <position position="186"/>
    </location>
    <ligand>
        <name>dUMP</name>
        <dbReference type="ChEBI" id="CHEBI:246422"/>
        <note>ligand shared between dimeric partners</note>
    </ligand>
</feature>
<feature type="binding site" evidence="1">
    <location>
        <begin position="175"/>
        <end position="177"/>
    </location>
    <ligand>
        <name>FAD</name>
        <dbReference type="ChEBI" id="CHEBI:57692"/>
        <note>ligand shared between neighboring subunits</note>
    </ligand>
</feature>
<sequence>MGRTELRVELLHHTHCPEQLVALAAKLCYSSADIGELKKGVTERDQSHFIRKLADMGHLTPVEHASFTFGVEGISRSLLAQITRHRIASFSVKSQRYVSEDSAAKEDGVFNYIIPPRIADLGAAEVQEYARQMAQIQQWYDNWLEKLADYGDAAREDARFILPNAAETKLVVTMNARELMHFFALRCCNRAQWEIRALATEMLRLVRRESPELFRNAGPGCLTGPCPEGAMCCGEQVKVREMFRKL</sequence>
<keyword evidence="1 2" id="KW-0808">Transferase</keyword>
<evidence type="ECO:0000313" key="3">
    <source>
        <dbReference type="Proteomes" id="UP000798488"/>
    </source>
</evidence>
<protein>
    <recommendedName>
        <fullName evidence="1">Flavin-dependent thymidylate synthase</fullName>
        <shortName evidence="1">FDTS</shortName>
        <ecNumber evidence="1">2.1.1.148</ecNumber>
    </recommendedName>
    <alternativeName>
        <fullName evidence="1">FAD-dependent thymidylate synthase</fullName>
    </alternativeName>
    <alternativeName>
        <fullName evidence="1">Thymidylate synthase ThyX</fullName>
        <shortName evidence="1">TS</shortName>
        <shortName evidence="1">TSase</shortName>
    </alternativeName>
</protein>
<dbReference type="GO" id="GO:0050797">
    <property type="term" value="F:thymidylate synthase (FAD) activity"/>
    <property type="evidence" value="ECO:0007669"/>
    <property type="project" value="UniProtKB-UniRule"/>
</dbReference>
<dbReference type="RefSeq" id="WP_161823303.1">
    <property type="nucleotide sequence ID" value="NZ_LSRS01000010.1"/>
</dbReference>
<feature type="binding site" description="in other chain" evidence="1">
    <location>
        <begin position="94"/>
        <end position="96"/>
    </location>
    <ligand>
        <name>dUMP</name>
        <dbReference type="ChEBI" id="CHEBI:246422"/>
        <note>ligand shared between dimeric partners</note>
    </ligand>
</feature>
<dbReference type="HAMAP" id="MF_01408">
    <property type="entry name" value="ThyX"/>
    <property type="match status" value="1"/>
</dbReference>
<dbReference type="NCBIfam" id="TIGR02170">
    <property type="entry name" value="thyX"/>
    <property type="match status" value="1"/>
</dbReference>
<dbReference type="SUPFAM" id="SSF69796">
    <property type="entry name" value="Thymidylate synthase-complementing protein Thy1"/>
    <property type="match status" value="1"/>
</dbReference>
<comment type="catalytic activity">
    <reaction evidence="1">
        <text>dUMP + (6R)-5,10-methylene-5,6,7,8-tetrahydrofolate + NADPH + H(+) = dTMP + (6S)-5,6,7,8-tetrahydrofolate + NADP(+)</text>
        <dbReference type="Rhea" id="RHEA:29043"/>
        <dbReference type="ChEBI" id="CHEBI:15378"/>
        <dbReference type="ChEBI" id="CHEBI:15636"/>
        <dbReference type="ChEBI" id="CHEBI:57453"/>
        <dbReference type="ChEBI" id="CHEBI:57783"/>
        <dbReference type="ChEBI" id="CHEBI:58349"/>
        <dbReference type="ChEBI" id="CHEBI:63528"/>
        <dbReference type="ChEBI" id="CHEBI:246422"/>
        <dbReference type="EC" id="2.1.1.148"/>
    </reaction>
</comment>
<dbReference type="GO" id="GO:0032259">
    <property type="term" value="P:methylation"/>
    <property type="evidence" value="ECO:0007669"/>
    <property type="project" value="UniProtKB-KW"/>
</dbReference>
<reference evidence="2" key="1">
    <citation type="submission" date="2016-02" db="EMBL/GenBank/DDBJ databases">
        <title>Draft Genome Sequence of Sporotomaculum syntrophicum Strain FB, a Syntrophic Benzoate Degrader.</title>
        <authorList>
            <person name="Nobu M.K."/>
            <person name="Narihiro T."/>
            <person name="Qiu Y.-L."/>
            <person name="Ohashi A."/>
            <person name="Liu W.-T."/>
            <person name="Yuji S."/>
        </authorList>
    </citation>
    <scope>NUCLEOTIDE SEQUENCE</scope>
    <source>
        <strain evidence="2">FB</strain>
    </source>
</reference>
<comment type="pathway">
    <text evidence="1">Pyrimidine metabolism; dTTP biosynthesis.</text>
</comment>
<feature type="binding site" evidence="1">
    <location>
        <position position="60"/>
    </location>
    <ligand>
        <name>FAD</name>
        <dbReference type="ChEBI" id="CHEBI:57692"/>
        <note>ligand shared between neighboring subunits</note>
    </ligand>
</feature>